<name>A0A6I4T212_9SPHN</name>
<evidence type="ECO:0000259" key="14">
    <source>
        <dbReference type="Pfam" id="PF07715"/>
    </source>
</evidence>
<keyword evidence="6" id="KW-0408">Iron</keyword>
<evidence type="ECO:0000313" key="16">
    <source>
        <dbReference type="Proteomes" id="UP000438476"/>
    </source>
</evidence>
<keyword evidence="8 12" id="KW-0798">TonB box</keyword>
<gene>
    <name evidence="15" type="ORF">GRI91_04085</name>
</gene>
<keyword evidence="5 11" id="KW-0812">Transmembrane</keyword>
<dbReference type="Gene3D" id="2.40.170.20">
    <property type="entry name" value="TonB-dependent receptor, beta-barrel domain"/>
    <property type="match status" value="2"/>
</dbReference>
<evidence type="ECO:0000256" key="4">
    <source>
        <dbReference type="ARBA" id="ARBA00022496"/>
    </source>
</evidence>
<dbReference type="InterPro" id="IPR036942">
    <property type="entry name" value="Beta-barrel_TonB_sf"/>
</dbReference>
<dbReference type="Pfam" id="PF07715">
    <property type="entry name" value="Plug"/>
    <property type="match status" value="1"/>
</dbReference>
<keyword evidence="4" id="KW-0410">Iron transport</keyword>
<dbReference type="GO" id="GO:0009279">
    <property type="term" value="C:cell outer membrane"/>
    <property type="evidence" value="ECO:0007669"/>
    <property type="project" value="UniProtKB-SubCell"/>
</dbReference>
<dbReference type="Proteomes" id="UP000438476">
    <property type="component" value="Unassembled WGS sequence"/>
</dbReference>
<evidence type="ECO:0000256" key="8">
    <source>
        <dbReference type="ARBA" id="ARBA00023077"/>
    </source>
</evidence>
<feature type="domain" description="TonB-dependent receptor-like beta-barrel" evidence="13">
    <location>
        <begin position="326"/>
        <end position="827"/>
    </location>
</feature>
<protein>
    <submittedName>
        <fullName evidence="15">TonB-dependent receptor</fullName>
    </submittedName>
</protein>
<comment type="caution">
    <text evidence="15">The sequence shown here is derived from an EMBL/GenBank/DDBJ whole genome shotgun (WGS) entry which is preliminary data.</text>
</comment>
<evidence type="ECO:0000313" key="15">
    <source>
        <dbReference type="EMBL" id="MXO64928.1"/>
    </source>
</evidence>
<dbReference type="InterPro" id="IPR012910">
    <property type="entry name" value="Plug_dom"/>
</dbReference>
<dbReference type="GO" id="GO:0006826">
    <property type="term" value="P:iron ion transport"/>
    <property type="evidence" value="ECO:0007669"/>
    <property type="project" value="UniProtKB-KW"/>
</dbReference>
<dbReference type="OrthoDB" id="9760333at2"/>
<accession>A0A6I4T212</accession>
<evidence type="ECO:0000256" key="12">
    <source>
        <dbReference type="RuleBase" id="RU003357"/>
    </source>
</evidence>
<proteinExistence type="inferred from homology"/>
<organism evidence="15 16">
    <name type="scientific">Altericroceibacterium endophyticum</name>
    <dbReference type="NCBI Taxonomy" id="1808508"/>
    <lineage>
        <taxon>Bacteria</taxon>
        <taxon>Pseudomonadati</taxon>
        <taxon>Pseudomonadota</taxon>
        <taxon>Alphaproteobacteria</taxon>
        <taxon>Sphingomonadales</taxon>
        <taxon>Erythrobacteraceae</taxon>
        <taxon>Altericroceibacterium</taxon>
    </lineage>
</organism>
<evidence type="ECO:0000256" key="3">
    <source>
        <dbReference type="ARBA" id="ARBA00022452"/>
    </source>
</evidence>
<reference evidence="15 16" key="1">
    <citation type="submission" date="2019-12" db="EMBL/GenBank/DDBJ databases">
        <title>Genomic-based taxomic classification of the family Erythrobacteraceae.</title>
        <authorList>
            <person name="Xu L."/>
        </authorList>
    </citation>
    <scope>NUCLEOTIDE SEQUENCE [LARGE SCALE GENOMIC DNA]</scope>
    <source>
        <strain evidence="15 16">LMG 29518</strain>
    </source>
</reference>
<evidence type="ECO:0000256" key="7">
    <source>
        <dbReference type="ARBA" id="ARBA00023065"/>
    </source>
</evidence>
<keyword evidence="16" id="KW-1185">Reference proteome</keyword>
<dbReference type="EMBL" id="WTYT01000002">
    <property type="protein sequence ID" value="MXO64928.1"/>
    <property type="molecule type" value="Genomic_DNA"/>
</dbReference>
<evidence type="ECO:0000256" key="1">
    <source>
        <dbReference type="ARBA" id="ARBA00004571"/>
    </source>
</evidence>
<evidence type="ECO:0000259" key="13">
    <source>
        <dbReference type="Pfam" id="PF00593"/>
    </source>
</evidence>
<evidence type="ECO:0000256" key="5">
    <source>
        <dbReference type="ARBA" id="ARBA00022692"/>
    </source>
</evidence>
<keyword evidence="9 11" id="KW-0472">Membrane</keyword>
<comment type="similarity">
    <text evidence="11 12">Belongs to the TonB-dependent receptor family.</text>
</comment>
<keyword evidence="2 11" id="KW-0813">Transport</keyword>
<keyword evidence="10 11" id="KW-0998">Cell outer membrane</keyword>
<evidence type="ECO:0000256" key="9">
    <source>
        <dbReference type="ARBA" id="ARBA00023136"/>
    </source>
</evidence>
<dbReference type="PANTHER" id="PTHR32552:SF81">
    <property type="entry name" value="TONB-DEPENDENT OUTER MEMBRANE RECEPTOR"/>
    <property type="match status" value="1"/>
</dbReference>
<evidence type="ECO:0000256" key="10">
    <source>
        <dbReference type="ARBA" id="ARBA00023237"/>
    </source>
</evidence>
<evidence type="ECO:0000256" key="6">
    <source>
        <dbReference type="ARBA" id="ARBA00023004"/>
    </source>
</evidence>
<keyword evidence="15" id="KW-0675">Receptor</keyword>
<dbReference type="InterPro" id="IPR039426">
    <property type="entry name" value="TonB-dep_rcpt-like"/>
</dbReference>
<comment type="subcellular location">
    <subcellularLocation>
        <location evidence="1 11">Cell outer membrane</location>
        <topology evidence="1 11">Multi-pass membrane protein</topology>
    </subcellularLocation>
</comment>
<dbReference type="PROSITE" id="PS52016">
    <property type="entry name" value="TONB_DEPENDENT_REC_3"/>
    <property type="match status" value="1"/>
</dbReference>
<evidence type="ECO:0000256" key="2">
    <source>
        <dbReference type="ARBA" id="ARBA00022448"/>
    </source>
</evidence>
<keyword evidence="7" id="KW-0406">Ion transport</keyword>
<dbReference type="Pfam" id="PF00593">
    <property type="entry name" value="TonB_dep_Rec_b-barrel"/>
    <property type="match status" value="1"/>
</dbReference>
<dbReference type="InterPro" id="IPR000531">
    <property type="entry name" value="Beta-barrel_TonB"/>
</dbReference>
<sequence length="864" mass="92974">MPADEYAEMAMPADDWAPEDSALLANEILVTATKREQTLQDVPVAVTVISSDVLRRDHIRDLNDLQMVVPSLTVSQKQSVGNVNFFIRGFGNGANNVGIEPSVGVFVDNVYRSRSAAQITDLPEVKRIEVLRGPQSTLFGKNASAGVISITTEKPQFDFSGNAEFTYGNFDQKVGRAYVTGGLSDTVAASISGGINKRDGFYKDAGTGNRTHERDRWFVRGQMLFQPQNNLSVRLIGDYDKIDENCCTAMNISSGPATAALRAIGGRVNDEDDQFSGTTYNNYDSINDIENYGVSAQVDYNLGPLTLTSISAYRGTRLFNEQDSDFTSADLVYPNTQDLAIDTFTQEFRATASFADVFSLLLGAFYINEDIDQTGGLKIGSDFRDYANILITQQSGGALSVAGLEQTFGALDGTDYTGQFFGGGQGLDEDYSLDSEAFSLFGQLDVQVADGLTLTLGGNYTSDKKKYAIDVQTSGVFSSIDLDAAQYAGFRQQLLLAGALQQAGVDPTDSAAVAAFASDPATAPVFQQLQSYAAGNANNPAANPLGSLRGLQFFPPFLNVPNAVEDGKTSDNNFSYTVRLAYDVSPTVNVYASYATGFKASSINLSRDSRPSPSDRQALQDAGLNLTNLTFGGRYADPEKSRVLELGLKASSDLASVNLAVFHQQIKDFQSNIFTGAGFALRNAGKQSTYGAELESVITPVEPLLLSFGVTWLDPKYDSFIDSAAGDISGTTPAGIPEWTLVMGAQYEMAVGSGALIPSVSFLYQSKTQVEDSLPRLAIRDADGTVIDGTPATEGAKPFTRETQDLTASLAYELDNGLSFSVWGRNLLDKQYYATVFDSVAQPGGVSAYPTDPRTYGGTIRYRW</sequence>
<dbReference type="AlphaFoldDB" id="A0A6I4T212"/>
<feature type="domain" description="TonB-dependent receptor plug" evidence="14">
    <location>
        <begin position="39"/>
        <end position="147"/>
    </location>
</feature>
<keyword evidence="3 11" id="KW-1134">Transmembrane beta strand</keyword>
<dbReference type="PANTHER" id="PTHR32552">
    <property type="entry name" value="FERRICHROME IRON RECEPTOR-RELATED"/>
    <property type="match status" value="1"/>
</dbReference>
<dbReference type="SUPFAM" id="SSF56935">
    <property type="entry name" value="Porins"/>
    <property type="match status" value="1"/>
</dbReference>
<evidence type="ECO:0000256" key="11">
    <source>
        <dbReference type="PROSITE-ProRule" id="PRU01360"/>
    </source>
</evidence>